<keyword evidence="2" id="KW-1185">Reference proteome</keyword>
<organism evidence="1 2">
    <name type="scientific">Anas platyrhynchos</name>
    <name type="common">Mallard</name>
    <name type="synonym">Anas boschas</name>
    <dbReference type="NCBI Taxonomy" id="8839"/>
    <lineage>
        <taxon>Eukaryota</taxon>
        <taxon>Metazoa</taxon>
        <taxon>Chordata</taxon>
        <taxon>Craniata</taxon>
        <taxon>Vertebrata</taxon>
        <taxon>Euteleostomi</taxon>
        <taxon>Archelosauria</taxon>
        <taxon>Archosauria</taxon>
        <taxon>Dinosauria</taxon>
        <taxon>Saurischia</taxon>
        <taxon>Theropoda</taxon>
        <taxon>Coelurosauria</taxon>
        <taxon>Aves</taxon>
        <taxon>Neognathae</taxon>
        <taxon>Galloanserae</taxon>
        <taxon>Anseriformes</taxon>
        <taxon>Anatidae</taxon>
        <taxon>Anatinae</taxon>
        <taxon>Anas</taxon>
    </lineage>
</organism>
<dbReference type="Proteomes" id="UP000296049">
    <property type="component" value="Unassembled WGS sequence"/>
</dbReference>
<protein>
    <submittedName>
        <fullName evidence="1">Uncharacterized protein</fullName>
    </submittedName>
</protein>
<name>R0L3Z1_ANAPL</name>
<evidence type="ECO:0000313" key="1">
    <source>
        <dbReference type="EMBL" id="EOA94957.1"/>
    </source>
</evidence>
<evidence type="ECO:0000313" key="2">
    <source>
        <dbReference type="Proteomes" id="UP000296049"/>
    </source>
</evidence>
<dbReference type="EMBL" id="KB744493">
    <property type="protein sequence ID" value="EOA94957.1"/>
    <property type="molecule type" value="Genomic_DNA"/>
</dbReference>
<proteinExistence type="predicted"/>
<reference evidence="2" key="1">
    <citation type="journal article" date="2013" name="Nat. Genet.">
        <title>The duck genome and transcriptome provide insight into an avian influenza virus reservoir species.</title>
        <authorList>
            <person name="Huang Y."/>
            <person name="Li Y."/>
            <person name="Burt D.W."/>
            <person name="Chen H."/>
            <person name="Zhang Y."/>
            <person name="Qian W."/>
            <person name="Kim H."/>
            <person name="Gan S."/>
            <person name="Zhao Y."/>
            <person name="Li J."/>
            <person name="Yi K."/>
            <person name="Feng H."/>
            <person name="Zhu P."/>
            <person name="Li B."/>
            <person name="Liu Q."/>
            <person name="Fairley S."/>
            <person name="Magor K.E."/>
            <person name="Du Z."/>
            <person name="Hu X."/>
            <person name="Goodman L."/>
            <person name="Tafer H."/>
            <person name="Vignal A."/>
            <person name="Lee T."/>
            <person name="Kim K.W."/>
            <person name="Sheng Z."/>
            <person name="An Y."/>
            <person name="Searle S."/>
            <person name="Herrero J."/>
            <person name="Groenen M.A."/>
            <person name="Crooijmans R.P."/>
            <person name="Faraut T."/>
            <person name="Cai Q."/>
            <person name="Webster R.G."/>
            <person name="Aldridge J.R."/>
            <person name="Warren W.C."/>
            <person name="Bartschat S."/>
            <person name="Kehr S."/>
            <person name="Marz M."/>
            <person name="Stadler P.F."/>
            <person name="Smith J."/>
            <person name="Kraus R.H."/>
            <person name="Zhao Y."/>
            <person name="Ren L."/>
            <person name="Fei J."/>
            <person name="Morisson M."/>
            <person name="Kaiser P."/>
            <person name="Griffin D.K."/>
            <person name="Rao M."/>
            <person name="Pitel F."/>
            <person name="Wang J."/>
            <person name="Li N."/>
        </authorList>
    </citation>
    <scope>NUCLEOTIDE SEQUENCE [LARGE SCALE GENOMIC DNA]</scope>
</reference>
<dbReference type="AlphaFoldDB" id="R0L3Z1"/>
<accession>R0L3Z1</accession>
<sequence>MPAQSGGDSMKVTGRVAVRMAVLGRVNELLVSFGEQGGQILNSVLTEASKPSQQILMGTEEQKLRPWGSWLLDSTRAGRVAPVSGFVAQPPKHLAVLKAAPRGFFPICSLPWMGLVLQQASGLPPDQSSFVLNVSVRCSVLRCFCLEAVELGELSAAGRSQLAALKRPELSWLHPSLPAACGAAVLLHSTGALGLLHRV</sequence>
<gene>
    <name evidence="1" type="ORF">Anapl_18094</name>
</gene>